<evidence type="ECO:0000313" key="2">
    <source>
        <dbReference type="EMBL" id="PKU23386.1"/>
    </source>
</evidence>
<gene>
    <name evidence="2" type="primary">tsaB</name>
    <name evidence="2" type="ORF">CWS72_16925</name>
</gene>
<dbReference type="GO" id="GO:0002949">
    <property type="term" value="P:tRNA threonylcarbamoyladenosine modification"/>
    <property type="evidence" value="ECO:0007669"/>
    <property type="project" value="InterPro"/>
</dbReference>
<dbReference type="SUPFAM" id="SSF53067">
    <property type="entry name" value="Actin-like ATPase domain"/>
    <property type="match status" value="2"/>
</dbReference>
<name>A0A2N3PSN6_9PROT</name>
<keyword evidence="3" id="KW-1185">Reference proteome</keyword>
<dbReference type="Gene3D" id="3.30.420.40">
    <property type="match status" value="2"/>
</dbReference>
<dbReference type="PANTHER" id="PTHR11735">
    <property type="entry name" value="TRNA N6-ADENOSINE THREONYLCARBAMOYLTRANSFERASE"/>
    <property type="match status" value="1"/>
</dbReference>
<dbReference type="GO" id="GO:0005829">
    <property type="term" value="C:cytosol"/>
    <property type="evidence" value="ECO:0007669"/>
    <property type="project" value="TreeGrafter"/>
</dbReference>
<comment type="caution">
    <text evidence="2">The sequence shown here is derived from an EMBL/GenBank/DDBJ whole genome shotgun (WGS) entry which is preliminary data.</text>
</comment>
<accession>A0A2N3PSN6</accession>
<dbReference type="EMBL" id="PIUM01000021">
    <property type="protein sequence ID" value="PKU23386.1"/>
    <property type="molecule type" value="Genomic_DNA"/>
</dbReference>
<dbReference type="InterPro" id="IPR022496">
    <property type="entry name" value="T6A_TsaB"/>
</dbReference>
<dbReference type="NCBIfam" id="TIGR03725">
    <property type="entry name" value="T6A_YeaZ"/>
    <property type="match status" value="1"/>
</dbReference>
<proteinExistence type="predicted"/>
<organism evidence="2 3">
    <name type="scientific">Telmatospirillum siberiense</name>
    <dbReference type="NCBI Taxonomy" id="382514"/>
    <lineage>
        <taxon>Bacteria</taxon>
        <taxon>Pseudomonadati</taxon>
        <taxon>Pseudomonadota</taxon>
        <taxon>Alphaproteobacteria</taxon>
        <taxon>Rhodospirillales</taxon>
        <taxon>Rhodospirillaceae</taxon>
        <taxon>Telmatospirillum</taxon>
    </lineage>
</organism>
<dbReference type="Proteomes" id="UP000233293">
    <property type="component" value="Unassembled WGS sequence"/>
</dbReference>
<dbReference type="AlphaFoldDB" id="A0A2N3PSN6"/>
<reference evidence="3" key="1">
    <citation type="submission" date="2017-12" db="EMBL/GenBank/DDBJ databases">
        <title>Draft genome sequence of Telmatospirillum siberiense 26-4b1T, an acidotolerant peatland alphaproteobacterium potentially involved in sulfur cycling.</title>
        <authorList>
            <person name="Hausmann B."/>
            <person name="Pjevac P."/>
            <person name="Schreck K."/>
            <person name="Herbold C.W."/>
            <person name="Daims H."/>
            <person name="Wagner M."/>
            <person name="Pester M."/>
            <person name="Loy A."/>
        </authorList>
    </citation>
    <scope>NUCLEOTIDE SEQUENCE [LARGE SCALE GENOMIC DNA]</scope>
    <source>
        <strain evidence="3">26-4b1</strain>
    </source>
</reference>
<dbReference type="Pfam" id="PF00814">
    <property type="entry name" value="TsaD"/>
    <property type="match status" value="1"/>
</dbReference>
<dbReference type="RefSeq" id="WP_101251876.1">
    <property type="nucleotide sequence ID" value="NZ_PIUM01000021.1"/>
</dbReference>
<dbReference type="GO" id="GO:0016740">
    <property type="term" value="F:transferase activity"/>
    <property type="evidence" value="ECO:0007669"/>
    <property type="project" value="UniProtKB-KW"/>
</dbReference>
<protein>
    <submittedName>
        <fullName evidence="2">tRNA (Adenosine(37)-N6)-threonylcarbamoyltransferase complex dimerization subunit type 1 TsaB</fullName>
    </submittedName>
</protein>
<feature type="domain" description="Gcp-like" evidence="1">
    <location>
        <begin position="33"/>
        <end position="127"/>
    </location>
</feature>
<evidence type="ECO:0000259" key="1">
    <source>
        <dbReference type="Pfam" id="PF00814"/>
    </source>
</evidence>
<evidence type="ECO:0000313" key="3">
    <source>
        <dbReference type="Proteomes" id="UP000233293"/>
    </source>
</evidence>
<keyword evidence="2" id="KW-0808">Transferase</keyword>
<sequence>MTILAFDCSTQSCSAAVLRNQDVLACRSRAMTRGQSEALMPMIAAVLDEAGLGWPEISLIGVTVGPGTFTGIRIGLAAARGLALAAHLPIAGIGTCEALAHGVAAEERRGRTLLVVVDSKRADLFVQAFDERLVPLGPPAGMAPVKALDLAPGPLLLAGDAAERLVALRPDAVLSSAPVHPDARIVARLAAVRHAAGTALPAEPIYLRPPDVTLPARREPGQSEPVCR</sequence>
<dbReference type="OrthoDB" id="9809995at2"/>
<dbReference type="InterPro" id="IPR000905">
    <property type="entry name" value="Gcp-like_dom"/>
</dbReference>
<dbReference type="PANTHER" id="PTHR11735:SF11">
    <property type="entry name" value="TRNA THREONYLCARBAMOYLADENOSINE BIOSYNTHESIS PROTEIN TSAB"/>
    <property type="match status" value="1"/>
</dbReference>
<dbReference type="InterPro" id="IPR043129">
    <property type="entry name" value="ATPase_NBD"/>
</dbReference>